<protein>
    <submittedName>
        <fullName evidence="2">Uncharacterized protein</fullName>
    </submittedName>
</protein>
<accession>A0ABQ6NCR3</accession>
<evidence type="ECO:0000313" key="2">
    <source>
        <dbReference type="EMBL" id="GMI57511.1"/>
    </source>
</evidence>
<evidence type="ECO:0000313" key="3">
    <source>
        <dbReference type="Proteomes" id="UP001165060"/>
    </source>
</evidence>
<evidence type="ECO:0000256" key="1">
    <source>
        <dbReference type="SAM" id="MobiDB-lite"/>
    </source>
</evidence>
<name>A0ABQ6NCR3_9STRA</name>
<keyword evidence="3" id="KW-1185">Reference proteome</keyword>
<feature type="non-terminal residue" evidence="2">
    <location>
        <position position="91"/>
    </location>
</feature>
<gene>
    <name evidence="2" type="ORF">TeGR_g267</name>
</gene>
<proteinExistence type="predicted"/>
<organism evidence="2 3">
    <name type="scientific">Tetraparma gracilis</name>
    <dbReference type="NCBI Taxonomy" id="2962635"/>
    <lineage>
        <taxon>Eukaryota</taxon>
        <taxon>Sar</taxon>
        <taxon>Stramenopiles</taxon>
        <taxon>Ochrophyta</taxon>
        <taxon>Bolidophyceae</taxon>
        <taxon>Parmales</taxon>
        <taxon>Triparmaceae</taxon>
        <taxon>Tetraparma</taxon>
    </lineage>
</organism>
<feature type="region of interest" description="Disordered" evidence="1">
    <location>
        <begin position="1"/>
        <end position="55"/>
    </location>
</feature>
<dbReference type="EMBL" id="BRYB01006432">
    <property type="protein sequence ID" value="GMI57511.1"/>
    <property type="molecule type" value="Genomic_DNA"/>
</dbReference>
<dbReference type="Proteomes" id="UP001165060">
    <property type="component" value="Unassembled WGS sequence"/>
</dbReference>
<sequence>MTSKTPAPSSLEGKQQPPQRPALSAAGGRAAGLEASAAAQFPPLPAGHPDEDLRGEARALTGRVGGRNGGLEELEGELGRALELVRRVIAE</sequence>
<reference evidence="2 3" key="1">
    <citation type="journal article" date="2023" name="Commun. Biol.">
        <title>Genome analysis of Parmales, the sister group of diatoms, reveals the evolutionary specialization of diatoms from phago-mixotrophs to photoautotrophs.</title>
        <authorList>
            <person name="Ban H."/>
            <person name="Sato S."/>
            <person name="Yoshikawa S."/>
            <person name="Yamada K."/>
            <person name="Nakamura Y."/>
            <person name="Ichinomiya M."/>
            <person name="Sato N."/>
            <person name="Blanc-Mathieu R."/>
            <person name="Endo H."/>
            <person name="Kuwata A."/>
            <person name="Ogata H."/>
        </authorList>
    </citation>
    <scope>NUCLEOTIDE SEQUENCE [LARGE SCALE GENOMIC DNA]</scope>
</reference>
<comment type="caution">
    <text evidence="2">The sequence shown here is derived from an EMBL/GenBank/DDBJ whole genome shotgun (WGS) entry which is preliminary data.</text>
</comment>
<feature type="compositionally biased region" description="Low complexity" evidence="1">
    <location>
        <begin position="22"/>
        <end position="39"/>
    </location>
</feature>
<feature type="compositionally biased region" description="Polar residues" evidence="1">
    <location>
        <begin position="1"/>
        <end position="17"/>
    </location>
</feature>